<comment type="caution">
    <text evidence="3">The sequence shown here is derived from an EMBL/GenBank/DDBJ whole genome shotgun (WGS) entry which is preliminary data.</text>
</comment>
<evidence type="ECO:0000259" key="1">
    <source>
        <dbReference type="Pfam" id="PF05709"/>
    </source>
</evidence>
<dbReference type="Proteomes" id="UP001249945">
    <property type="component" value="Unassembled WGS sequence"/>
</dbReference>
<dbReference type="EMBL" id="JALRMR010000013">
    <property type="protein sequence ID" value="MDT1974829.1"/>
    <property type="molecule type" value="Genomic_DNA"/>
</dbReference>
<dbReference type="Pfam" id="PF05709">
    <property type="entry name" value="Sipho_tail"/>
    <property type="match status" value="1"/>
</dbReference>
<dbReference type="AlphaFoldDB" id="A0AAW8REA3"/>
<organism evidence="3 4">
    <name type="scientific">Carnobacterium divergens</name>
    <name type="common">Lactobacillus divergens</name>
    <dbReference type="NCBI Taxonomy" id="2748"/>
    <lineage>
        <taxon>Bacteria</taxon>
        <taxon>Bacillati</taxon>
        <taxon>Bacillota</taxon>
        <taxon>Bacilli</taxon>
        <taxon>Lactobacillales</taxon>
        <taxon>Carnobacteriaceae</taxon>
        <taxon>Carnobacterium</taxon>
    </lineage>
</organism>
<feature type="domain" description="Siphovirus-type tail component C-terminal" evidence="2">
    <location>
        <begin position="199"/>
        <end position="311"/>
    </location>
</feature>
<accession>A0AAW8REA3</accession>
<sequence>MECEIYNKAMQSKLMINDYVTEMYQTEGQPKGNYFFIKLDGLGEVEADRHTMDSNRDGTIFIESTLAERDIQIELIMIADEFKSMEELRREMSKMLNPKSGTLELRYKEDERSYRIDVQSAHVPTFTTDGYLSKKAQRVTLDLIASDPFWYAVEDEIHYLSNWEPNLEWELEFPMTGASELGIELERFNGDQLVTLVNDGDEATGMELYLTASGDVKNPEIIRVMADGTMTQKMKLLTTIHAGDLIRITTSVGNKRIEKWNDTQQFWENIFNTLSLDSQFIQLDIGENYLRYQTESHADQLEIKVHYRLRYVGV</sequence>
<dbReference type="InterPro" id="IPR008841">
    <property type="entry name" value="Siphovirus-type_tail_N"/>
</dbReference>
<name>A0AAW8REA3_CARDV</name>
<dbReference type="Gene3D" id="2.40.30.200">
    <property type="match status" value="1"/>
</dbReference>
<dbReference type="RefSeq" id="WP_119907923.1">
    <property type="nucleotide sequence ID" value="NZ_CBCPJX010000002.1"/>
</dbReference>
<protein>
    <submittedName>
        <fullName evidence="3">Phage tail family protein</fullName>
    </submittedName>
</protein>
<dbReference type="Gene3D" id="2.60.120.860">
    <property type="match status" value="1"/>
</dbReference>
<feature type="domain" description="Siphovirus-type tail component RIFT-related" evidence="1">
    <location>
        <begin position="41"/>
        <end position="130"/>
    </location>
</feature>
<evidence type="ECO:0000313" key="3">
    <source>
        <dbReference type="EMBL" id="MDT1974829.1"/>
    </source>
</evidence>
<evidence type="ECO:0000259" key="2">
    <source>
        <dbReference type="Pfam" id="PF22768"/>
    </source>
</evidence>
<proteinExistence type="predicted"/>
<dbReference type="Pfam" id="PF22768">
    <property type="entry name" value="SPP1_Dit"/>
    <property type="match status" value="1"/>
</dbReference>
<reference evidence="3" key="1">
    <citation type="submission" date="2022-04" db="EMBL/GenBank/DDBJ databases">
        <title>Draft genome sequences of lactic acid bacteria (LAB) strains involved in meat spoilage.</title>
        <authorList>
            <person name="Palevich N."/>
        </authorList>
    </citation>
    <scope>NUCLEOTIDE SEQUENCE</scope>
    <source>
        <strain evidence="3">9-14</strain>
    </source>
</reference>
<dbReference type="KEGG" id="cdj:BFC22_06350"/>
<gene>
    <name evidence="3" type="ORF">MX635_10535</name>
</gene>
<dbReference type="InterPro" id="IPR054738">
    <property type="entry name" value="Siphovirus-type_tail_C"/>
</dbReference>
<evidence type="ECO:0000313" key="4">
    <source>
        <dbReference type="Proteomes" id="UP001249945"/>
    </source>
</evidence>